<reference evidence="1 2" key="1">
    <citation type="submission" date="2020-08" db="EMBL/GenBank/DDBJ databases">
        <title>Streptomyces sp. PSKA01 genome sequencing and assembly.</title>
        <authorList>
            <person name="Mandal S."/>
            <person name="Maiti P.K."/>
            <person name="Das P."/>
        </authorList>
    </citation>
    <scope>NUCLEOTIDE SEQUENCE [LARGE SCALE GENOMIC DNA]</scope>
    <source>
        <strain evidence="1 2">PSKA01</strain>
    </source>
</reference>
<name>A0A7X1MBE3_9ACTN</name>
<evidence type="ECO:0000313" key="1">
    <source>
        <dbReference type="EMBL" id="MBC2904761.1"/>
    </source>
</evidence>
<comment type="caution">
    <text evidence="1">The sequence shown here is derived from an EMBL/GenBank/DDBJ whole genome shotgun (WGS) entry which is preliminary data.</text>
</comment>
<evidence type="ECO:0000313" key="2">
    <source>
        <dbReference type="Proteomes" id="UP000584670"/>
    </source>
</evidence>
<dbReference type="AlphaFoldDB" id="A0A7X1MBE3"/>
<proteinExistence type="predicted"/>
<dbReference type="RefSeq" id="WP_186284628.1">
    <property type="nucleotide sequence ID" value="NZ_JACMSF010000029.1"/>
</dbReference>
<accession>A0A7X1MBE3</accession>
<dbReference type="Proteomes" id="UP000584670">
    <property type="component" value="Unassembled WGS sequence"/>
</dbReference>
<protein>
    <submittedName>
        <fullName evidence="1">Uncharacterized protein</fullName>
    </submittedName>
</protein>
<keyword evidence="2" id="KW-1185">Reference proteome</keyword>
<organism evidence="1 2">
    <name type="scientific">Streptomyces cupreus</name>
    <dbReference type="NCBI Taxonomy" id="2759956"/>
    <lineage>
        <taxon>Bacteria</taxon>
        <taxon>Bacillati</taxon>
        <taxon>Actinomycetota</taxon>
        <taxon>Actinomycetes</taxon>
        <taxon>Kitasatosporales</taxon>
        <taxon>Streptomycetaceae</taxon>
        <taxon>Streptomyces</taxon>
    </lineage>
</organism>
<sequence>MNQTFRCPGYGQFGSYGVLPLGVAERLLATGGQAVPRDVQAANYGLWAVISAAL</sequence>
<dbReference type="EMBL" id="JACMSF010000029">
    <property type="protein sequence ID" value="MBC2904761.1"/>
    <property type="molecule type" value="Genomic_DNA"/>
</dbReference>
<gene>
    <name evidence="1" type="ORF">H4N64_24850</name>
</gene>